<dbReference type="SUPFAM" id="SSF54862">
    <property type="entry name" value="4Fe-4S ferredoxins"/>
    <property type="match status" value="1"/>
</dbReference>
<dbReference type="Pfam" id="PF12801">
    <property type="entry name" value="Fer4_5"/>
    <property type="match status" value="2"/>
</dbReference>
<dbReference type="GO" id="GO:0005886">
    <property type="term" value="C:plasma membrane"/>
    <property type="evidence" value="ECO:0007669"/>
    <property type="project" value="UniProtKB-SubCell"/>
</dbReference>
<evidence type="ECO:0000256" key="1">
    <source>
        <dbReference type="ARBA" id="ARBA00004236"/>
    </source>
</evidence>
<dbReference type="AlphaFoldDB" id="A0AAE4FR55"/>
<feature type="transmembrane region" description="Helical" evidence="9">
    <location>
        <begin position="537"/>
        <end position="556"/>
    </location>
</feature>
<evidence type="ECO:0000259" key="10">
    <source>
        <dbReference type="PROSITE" id="PS50045"/>
    </source>
</evidence>
<evidence type="ECO:0000256" key="3">
    <source>
        <dbReference type="ARBA" id="ARBA00022723"/>
    </source>
</evidence>
<feature type="transmembrane region" description="Helical" evidence="9">
    <location>
        <begin position="507"/>
        <end position="525"/>
    </location>
</feature>
<dbReference type="Gene3D" id="1.10.8.60">
    <property type="match status" value="1"/>
</dbReference>
<dbReference type="InterPro" id="IPR058031">
    <property type="entry name" value="AAA_lid_NorR"/>
</dbReference>
<evidence type="ECO:0000256" key="9">
    <source>
        <dbReference type="SAM" id="Phobius"/>
    </source>
</evidence>
<dbReference type="Pfam" id="PF00158">
    <property type="entry name" value="Sigma54_activat"/>
    <property type="match status" value="1"/>
</dbReference>
<dbReference type="SUPFAM" id="SSF51206">
    <property type="entry name" value="cAMP-binding domain-like"/>
    <property type="match status" value="1"/>
</dbReference>
<reference evidence="13" key="1">
    <citation type="submission" date="2023-07" db="EMBL/GenBank/DDBJ databases">
        <authorList>
            <person name="Luz R."/>
            <person name="Cordeiro R."/>
            <person name="Fonseca A."/>
            <person name="Goncalves V."/>
        </authorList>
    </citation>
    <scope>NUCLEOTIDE SEQUENCE [LARGE SCALE GENOMIC DNA]</scope>
    <source>
        <strain evidence="13">BACA0444</strain>
    </source>
</reference>
<comment type="subcellular location">
    <subcellularLocation>
        <location evidence="1">Cell membrane</location>
    </subcellularLocation>
</comment>
<feature type="transmembrane region" description="Helical" evidence="9">
    <location>
        <begin position="422"/>
        <end position="440"/>
    </location>
</feature>
<evidence type="ECO:0000256" key="4">
    <source>
        <dbReference type="ARBA" id="ARBA00022741"/>
    </source>
</evidence>
<feature type="transmembrane region" description="Helical" evidence="9">
    <location>
        <begin position="667"/>
        <end position="683"/>
    </location>
</feature>
<keyword evidence="9" id="KW-1133">Transmembrane helix</keyword>
<feature type="transmembrane region" description="Helical" evidence="9">
    <location>
        <begin position="460"/>
        <end position="486"/>
    </location>
</feature>
<keyword evidence="2" id="KW-1003">Cell membrane</keyword>
<dbReference type="GO" id="GO:0005524">
    <property type="term" value="F:ATP binding"/>
    <property type="evidence" value="ECO:0007669"/>
    <property type="project" value="InterPro"/>
</dbReference>
<dbReference type="RefSeq" id="WP_322876808.1">
    <property type="nucleotide sequence ID" value="NZ_JAVMIP010000001.1"/>
</dbReference>
<dbReference type="GO" id="GO:0006355">
    <property type="term" value="P:regulation of DNA-templated transcription"/>
    <property type="evidence" value="ECO:0007669"/>
    <property type="project" value="InterPro"/>
</dbReference>
<dbReference type="GO" id="GO:0051536">
    <property type="term" value="F:iron-sulfur cluster binding"/>
    <property type="evidence" value="ECO:0007669"/>
    <property type="project" value="UniProtKB-KW"/>
</dbReference>
<sequence length="842" mass="93973">MTPDTALVWLQSHPPFAALSDSLQETIATHLELVFLGADQRLTPPNTRPPGLFLLIAGELESQTSTGLGQTEILFPGAVLFWAELLLQQPIANPITALTAAELWLLPQAKLTELINQHPELSQALSQQLAVAVTTLTNQLSREQERQQILRPYIVPQAKRGIIGKSRYAVQLRQQIKTAAQGQENVLIFGEPGLEKDNIAALIHFGSRQRRQPLIKIACDKLQLSGAELFGRSGGKTGLLAWVGTGTIILNNIQDLPAPLWPAILNLLKTNTYQPVGATESSPEVTFSRNQARIILIAEKADTRLDKVIATRIKVPPLRVRKADIEAHVDYYISLICRARCCERVSLTPEALRRLQSYDFPGNLRELAGLVERAVNQRGERADLTEEVFWAAEGKKRRFRVNLLNVYPRLRSFLRSPAWPNWLNYGITTWVFAAVVAILFCGPQTRDQNFALNLFWCWWWPLILIGFPFVGRLWCAVCPFMIYGELTQKLSLWLFPRTLEKWPRQTAEKYGAWFLFALFALIFLWEELWDLPNTAYLSSWLLLLITGGAVIGSLRFERRFWCRYLCPIGGMNGLFAKLSMTELRAQQGTCGAECSTYQCYKGGPALGEGLETNGCPLYSHPAQLVDNRDCVLCMTCLQACPHRSVALNLRPPGIELWTTHTPRPAEIALLLLLLGGIFLHHLPDLEYLSGFNWHLENFWFHGLASVAVLGIAALIPILAYGVTWLFSGNIKPRPWLELAYGYLPLVWAGNLAHYLPWGLGEGGKLLPVAAATIGFNGISLPILVAHPAVIAFLQGVVILFGLGVSLWLSQRITRQSLKLLLPHQLGLGLVAGACWWILLGTT</sequence>
<dbReference type="Pfam" id="PF25601">
    <property type="entry name" value="AAA_lid_14"/>
    <property type="match status" value="1"/>
</dbReference>
<evidence type="ECO:0000256" key="6">
    <source>
        <dbReference type="ARBA" id="ARBA00023004"/>
    </source>
</evidence>
<feature type="transmembrane region" description="Helical" evidence="9">
    <location>
        <begin position="738"/>
        <end position="757"/>
    </location>
</feature>
<feature type="domain" description="Sigma-54 factor interaction" evidence="10">
    <location>
        <begin position="162"/>
        <end position="376"/>
    </location>
</feature>
<dbReference type="CDD" id="cd00038">
    <property type="entry name" value="CAP_ED"/>
    <property type="match status" value="1"/>
</dbReference>
<comment type="caution">
    <text evidence="12">The sequence shown here is derived from an EMBL/GenBank/DDBJ whole genome shotgun (WGS) entry which is preliminary data.</text>
</comment>
<name>A0AAE4FR55_9CYAN</name>
<dbReference type="PROSITE" id="PS51379">
    <property type="entry name" value="4FE4S_FER_2"/>
    <property type="match status" value="1"/>
</dbReference>
<dbReference type="SUPFAM" id="SSF52540">
    <property type="entry name" value="P-loop containing nucleoside triphosphate hydrolases"/>
    <property type="match status" value="1"/>
</dbReference>
<dbReference type="InterPro" id="IPR000595">
    <property type="entry name" value="cNMP-bd_dom"/>
</dbReference>
<evidence type="ECO:0000256" key="2">
    <source>
        <dbReference type="ARBA" id="ARBA00022475"/>
    </source>
</evidence>
<feature type="transmembrane region" description="Helical" evidence="9">
    <location>
        <begin position="820"/>
        <end position="838"/>
    </location>
</feature>
<dbReference type="Proteomes" id="UP001268256">
    <property type="component" value="Unassembled WGS sequence"/>
</dbReference>
<keyword evidence="7" id="KW-0411">Iron-sulfur</keyword>
<dbReference type="InterPro" id="IPR002078">
    <property type="entry name" value="Sigma_54_int"/>
</dbReference>
<dbReference type="InterPro" id="IPR014710">
    <property type="entry name" value="RmlC-like_jellyroll"/>
</dbReference>
<keyword evidence="9" id="KW-0812">Transmembrane</keyword>
<feature type="transmembrane region" description="Helical" evidence="9">
    <location>
        <begin position="703"/>
        <end position="726"/>
    </location>
</feature>
<dbReference type="InterPro" id="IPR018490">
    <property type="entry name" value="cNMP-bd_dom_sf"/>
</dbReference>
<feature type="transmembrane region" description="Helical" evidence="9">
    <location>
        <begin position="788"/>
        <end position="808"/>
    </location>
</feature>
<dbReference type="InterPro" id="IPR027417">
    <property type="entry name" value="P-loop_NTPase"/>
</dbReference>
<keyword evidence="5" id="KW-0067">ATP-binding</keyword>
<dbReference type="Gene3D" id="2.60.120.10">
    <property type="entry name" value="Jelly Rolls"/>
    <property type="match status" value="1"/>
</dbReference>
<dbReference type="InterPro" id="IPR017896">
    <property type="entry name" value="4Fe4S_Fe-S-bd"/>
</dbReference>
<dbReference type="InterPro" id="IPR052378">
    <property type="entry name" value="NosR_regulator"/>
</dbReference>
<evidence type="ECO:0000259" key="11">
    <source>
        <dbReference type="PROSITE" id="PS51379"/>
    </source>
</evidence>
<dbReference type="EMBL" id="JAVMIP010000001">
    <property type="protein sequence ID" value="MDS3859495.1"/>
    <property type="molecule type" value="Genomic_DNA"/>
</dbReference>
<dbReference type="PANTHER" id="PTHR30224">
    <property type="entry name" value="ELECTRON TRANSPORT PROTEIN"/>
    <property type="match status" value="1"/>
</dbReference>
<evidence type="ECO:0000256" key="8">
    <source>
        <dbReference type="ARBA" id="ARBA00023136"/>
    </source>
</evidence>
<accession>A0AAE4FR55</accession>
<keyword evidence="13" id="KW-1185">Reference proteome</keyword>
<keyword evidence="6" id="KW-0408">Iron</keyword>
<feature type="domain" description="4Fe-4S ferredoxin-type" evidence="11">
    <location>
        <begin position="621"/>
        <end position="650"/>
    </location>
</feature>
<evidence type="ECO:0000256" key="5">
    <source>
        <dbReference type="ARBA" id="ARBA00022840"/>
    </source>
</evidence>
<organism evidence="12 13">
    <name type="scientific">Pseudocalidococcus azoricus BACA0444</name>
    <dbReference type="NCBI Taxonomy" id="2918990"/>
    <lineage>
        <taxon>Bacteria</taxon>
        <taxon>Bacillati</taxon>
        <taxon>Cyanobacteriota</taxon>
        <taxon>Cyanophyceae</taxon>
        <taxon>Acaryochloridales</taxon>
        <taxon>Thermosynechococcaceae</taxon>
        <taxon>Pseudocalidococcus</taxon>
        <taxon>Pseudocalidococcus azoricus</taxon>
    </lineage>
</organism>
<dbReference type="Gene3D" id="3.40.50.300">
    <property type="entry name" value="P-loop containing nucleotide triphosphate hydrolases"/>
    <property type="match status" value="1"/>
</dbReference>
<dbReference type="GO" id="GO:0046872">
    <property type="term" value="F:metal ion binding"/>
    <property type="evidence" value="ECO:0007669"/>
    <property type="project" value="UniProtKB-KW"/>
</dbReference>
<dbReference type="PANTHER" id="PTHR30224:SF4">
    <property type="entry name" value="ELECTRON TRANSPORT PROTEIN YCCM-RELATED"/>
    <property type="match status" value="1"/>
</dbReference>
<keyword evidence="3" id="KW-0479">Metal-binding</keyword>
<evidence type="ECO:0000313" key="12">
    <source>
        <dbReference type="EMBL" id="MDS3859495.1"/>
    </source>
</evidence>
<dbReference type="PROSITE" id="PS00198">
    <property type="entry name" value="4FE4S_FER_1"/>
    <property type="match status" value="1"/>
</dbReference>
<keyword evidence="4" id="KW-0547">Nucleotide-binding</keyword>
<gene>
    <name evidence="12" type="ORF">RIF25_01610</name>
</gene>
<evidence type="ECO:0000256" key="7">
    <source>
        <dbReference type="ARBA" id="ARBA00023014"/>
    </source>
</evidence>
<proteinExistence type="predicted"/>
<dbReference type="InterPro" id="IPR017900">
    <property type="entry name" value="4Fe4S_Fe_S_CS"/>
</dbReference>
<dbReference type="PROSITE" id="PS50045">
    <property type="entry name" value="SIGMA54_INTERACT_4"/>
    <property type="match status" value="1"/>
</dbReference>
<evidence type="ECO:0000313" key="13">
    <source>
        <dbReference type="Proteomes" id="UP001268256"/>
    </source>
</evidence>
<protein>
    <submittedName>
        <fullName evidence="12">Sigma 54-interacting transcriptional regulator</fullName>
    </submittedName>
</protein>
<keyword evidence="8 9" id="KW-0472">Membrane</keyword>
<dbReference type="SMART" id="SM00100">
    <property type="entry name" value="cNMP"/>
    <property type="match status" value="1"/>
</dbReference>